<protein>
    <submittedName>
        <fullName evidence="3">Uncharacterized protein</fullName>
    </submittedName>
</protein>
<feature type="compositionally biased region" description="Basic and acidic residues" evidence="1">
    <location>
        <begin position="1"/>
        <end position="18"/>
    </location>
</feature>
<sequence length="434" mass="46152">MPHRRQGGDHDHVSDTGERSATSRPALRMVAAGVVGAVVLPPAAAGVLTGIFLGTGWVAVLAVVAVLLLTGLLLVVAPSESWFGGSRAGRGGWAVAVAVTGTVLTWAGWVAADAAGWGLSRSPVLWWPAIGVLFALVAGVLLRRWPLALGSLGTLVVIALVLLGAVAAVPEDAQDRARVGELLVAPVPGYDLVPHQGSWQVVPSDARRGGEPSPYVRLDVAQDGPDCEIDQYQSRYPSGPDCEVERPGLFFVERSDVIAYFHRLEGRRLVLTAPATFDRTALREALLTARPADPPGTFTATVPGYTQSSATPELTEFTPDDKALLPGARHIEFVTLGAVEPQCSPVALECVTESPGLRYQRFEDNHGYTRVVEDKELTVRGGMAVSRDVLRTAALDARQPTEEEVDAMLETGQPAPRGGWMRQAVRGAARFLFG</sequence>
<keyword evidence="4" id="KW-1185">Reference proteome</keyword>
<evidence type="ECO:0000256" key="2">
    <source>
        <dbReference type="SAM" id="Phobius"/>
    </source>
</evidence>
<feature type="transmembrane region" description="Helical" evidence="2">
    <location>
        <begin position="149"/>
        <end position="169"/>
    </location>
</feature>
<dbReference type="Proteomes" id="UP000199623">
    <property type="component" value="Unassembled WGS sequence"/>
</dbReference>
<feature type="transmembrane region" description="Helical" evidence="2">
    <location>
        <begin position="124"/>
        <end position="142"/>
    </location>
</feature>
<evidence type="ECO:0000256" key="1">
    <source>
        <dbReference type="SAM" id="MobiDB-lite"/>
    </source>
</evidence>
<gene>
    <name evidence="3" type="ORF">SAMN05216553_10396</name>
</gene>
<keyword evidence="2" id="KW-1133">Transmembrane helix</keyword>
<dbReference type="EMBL" id="FNCC01000003">
    <property type="protein sequence ID" value="SDF75124.1"/>
    <property type="molecule type" value="Genomic_DNA"/>
</dbReference>
<feature type="transmembrane region" description="Helical" evidence="2">
    <location>
        <begin position="91"/>
        <end position="112"/>
    </location>
</feature>
<reference evidence="4" key="1">
    <citation type="submission" date="2016-10" db="EMBL/GenBank/DDBJ databases">
        <authorList>
            <person name="Varghese N."/>
            <person name="Submissions S."/>
        </authorList>
    </citation>
    <scope>NUCLEOTIDE SEQUENCE [LARGE SCALE GENOMIC DNA]</scope>
    <source>
        <strain evidence="4">CGMCC 4.3506</strain>
    </source>
</reference>
<proteinExistence type="predicted"/>
<keyword evidence="2" id="KW-0472">Membrane</keyword>
<keyword evidence="2" id="KW-0812">Transmembrane</keyword>
<organism evidence="3 4">
    <name type="scientific">Lentzea fradiae</name>
    <dbReference type="NCBI Taxonomy" id="200378"/>
    <lineage>
        <taxon>Bacteria</taxon>
        <taxon>Bacillati</taxon>
        <taxon>Actinomycetota</taxon>
        <taxon>Actinomycetes</taxon>
        <taxon>Pseudonocardiales</taxon>
        <taxon>Pseudonocardiaceae</taxon>
        <taxon>Lentzea</taxon>
    </lineage>
</organism>
<evidence type="ECO:0000313" key="4">
    <source>
        <dbReference type="Proteomes" id="UP000199623"/>
    </source>
</evidence>
<feature type="transmembrane region" description="Helical" evidence="2">
    <location>
        <begin position="57"/>
        <end position="79"/>
    </location>
</feature>
<feature type="region of interest" description="Disordered" evidence="1">
    <location>
        <begin position="1"/>
        <end position="22"/>
    </location>
</feature>
<dbReference type="STRING" id="200378.SAMN05216553_10396"/>
<feature type="transmembrane region" description="Helical" evidence="2">
    <location>
        <begin position="29"/>
        <end position="51"/>
    </location>
</feature>
<accession>A0A1G7NM14</accession>
<evidence type="ECO:0000313" key="3">
    <source>
        <dbReference type="EMBL" id="SDF75124.1"/>
    </source>
</evidence>
<name>A0A1G7NM14_9PSEU</name>
<dbReference type="AlphaFoldDB" id="A0A1G7NM14"/>